<keyword evidence="1" id="KW-1133">Transmembrane helix</keyword>
<evidence type="ECO:0000256" key="1">
    <source>
        <dbReference type="SAM" id="Phobius"/>
    </source>
</evidence>
<feature type="transmembrane region" description="Helical" evidence="1">
    <location>
        <begin position="266"/>
        <end position="295"/>
    </location>
</feature>
<feature type="transmembrane region" description="Helical" evidence="1">
    <location>
        <begin position="302"/>
        <end position="323"/>
    </location>
</feature>
<feature type="transmembrane region" description="Helical" evidence="1">
    <location>
        <begin position="20"/>
        <end position="43"/>
    </location>
</feature>
<dbReference type="InterPro" id="IPR046062">
    <property type="entry name" value="DUF6020"/>
</dbReference>
<name>A0A0M0VK39_BIFLL</name>
<feature type="transmembrane region" description="Helical" evidence="1">
    <location>
        <begin position="565"/>
        <end position="584"/>
    </location>
</feature>
<feature type="transmembrane region" description="Helical" evidence="1">
    <location>
        <begin position="235"/>
        <end position="254"/>
    </location>
</feature>
<keyword evidence="1" id="KW-0812">Transmembrane</keyword>
<feature type="transmembrane region" description="Helical" evidence="1">
    <location>
        <begin position="512"/>
        <end position="533"/>
    </location>
</feature>
<dbReference type="Proteomes" id="UP000293475">
    <property type="component" value="Unassembled WGS sequence"/>
</dbReference>
<feature type="transmembrane region" description="Helical" evidence="1">
    <location>
        <begin position="178"/>
        <end position="197"/>
    </location>
</feature>
<evidence type="ECO:0000313" key="3">
    <source>
        <dbReference type="Proteomes" id="UP000293475"/>
    </source>
</evidence>
<dbReference type="EMBL" id="SHPO01000029">
    <property type="protein sequence ID" value="TCD76729.1"/>
    <property type="molecule type" value="Genomic_DNA"/>
</dbReference>
<accession>A0A0M0VK39</accession>
<comment type="caution">
    <text evidence="2">The sequence shown here is derived from an EMBL/GenBank/DDBJ whole genome shotgun (WGS) entry which is preliminary data.</text>
</comment>
<keyword evidence="1" id="KW-0472">Membrane</keyword>
<feature type="transmembrane region" description="Helical" evidence="1">
    <location>
        <begin position="203"/>
        <end position="223"/>
    </location>
</feature>
<feature type="transmembrane region" description="Helical" evidence="1">
    <location>
        <begin position="150"/>
        <end position="171"/>
    </location>
</feature>
<feature type="transmembrane region" description="Helical" evidence="1">
    <location>
        <begin position="55"/>
        <end position="78"/>
    </location>
</feature>
<proteinExistence type="predicted"/>
<gene>
    <name evidence="2" type="ORF">MCC10004_1871</name>
</gene>
<dbReference type="AlphaFoldDB" id="A0A0M0VK39"/>
<organism evidence="2 3">
    <name type="scientific">Bifidobacterium longum subsp. longum</name>
    <dbReference type="NCBI Taxonomy" id="1679"/>
    <lineage>
        <taxon>Bacteria</taxon>
        <taxon>Bacillati</taxon>
        <taxon>Actinomycetota</taxon>
        <taxon>Actinomycetes</taxon>
        <taxon>Bifidobacteriales</taxon>
        <taxon>Bifidobacteriaceae</taxon>
        <taxon>Bifidobacterium</taxon>
    </lineage>
</organism>
<feature type="transmembrane region" description="Helical" evidence="1">
    <location>
        <begin position="540"/>
        <end position="559"/>
    </location>
</feature>
<dbReference type="Pfam" id="PF19484">
    <property type="entry name" value="DUF6020"/>
    <property type="match status" value="1"/>
</dbReference>
<feature type="transmembrane region" description="Helical" evidence="1">
    <location>
        <begin position="108"/>
        <end position="130"/>
    </location>
</feature>
<evidence type="ECO:0000313" key="2">
    <source>
        <dbReference type="EMBL" id="TCD76729.1"/>
    </source>
</evidence>
<protein>
    <submittedName>
        <fullName evidence="2">Uncharacterized protein</fullName>
    </submittedName>
</protein>
<sequence>MILKTSNQILSQAKASLTSIDVVASAIIGFALGMVFSVGRSFYGSLGLMSFKDSWLWIRGFCYGCAAAIAIAAILVLWNWYQDGHKGIEVSPSRFSLWLTNLTAYKRVALFGITIFVLWIPAFLAFYPGNYSSDGPIQATYLLNDGVVDLHWPAAHTLLLVGLMQLGNLLFGSYNAGVSLFCLLQALALAFAMAYAANKIIEWGAPIWLVLLANGITVFNPVIQTYAVTTAKDSLFAVFFILTVTLLIEMLRTPEALASVPFATKWVLSVLGMCLMRKQGVYVAIIVMLIALPFLRQWRRRLTALISIAMVFILSAAFSGVVANTATTRADSAREMLSVPSQQIARTYMYDYDTLTNEQIQGIGAYYDLDALEAGRTTDKPWDPTPIGMFYDTETGSGYLAPISDPAKAALLDEAFNSDPLGYVRMYFSVMKGHMSDYVRAFLWGEIGYLYPTSSAVNRWTGLSPWNEFGKTIDAGGSTNQVSDYNETTKLPGYLAWLYAGTWNMFRGHPLLTVWVSPALPFLALLLSVILLIKRKGNKVLLIAWAFPLLYWATLALAPVMCVRYVVPLFFTLPLIATIPLLTLKEL</sequence>
<reference evidence="2 3" key="1">
    <citation type="journal article" date="2018" name="Sci. Rep.">
        <title>Genomic diversity and distribution of Bifidobacterium longum subsp. longum across the human lifespan.</title>
        <authorList>
            <person name="Odamaki T."/>
            <person name="Bottacini F."/>
            <person name="Kato K."/>
            <person name="Mitsuyama E."/>
            <person name="Yoshida K."/>
            <person name="Horigome A."/>
            <person name="Xiao J.Z."/>
            <person name="van Sinderen D."/>
        </authorList>
    </citation>
    <scope>NUCLEOTIDE SEQUENCE [LARGE SCALE GENOMIC DNA]</scope>
    <source>
        <strain evidence="2 3">MCC10004</strain>
    </source>
</reference>
<dbReference type="RefSeq" id="WP_007057498.1">
    <property type="nucleotide sequence ID" value="NZ_BCYK01000032.1"/>
</dbReference>